<keyword evidence="3" id="KW-0143">Chaperone</keyword>
<dbReference type="Pfam" id="PF00226">
    <property type="entry name" value="DnaJ"/>
    <property type="match status" value="1"/>
</dbReference>
<dbReference type="PROSITE" id="PS50076">
    <property type="entry name" value="DNAJ_2"/>
    <property type="match status" value="1"/>
</dbReference>
<evidence type="ECO:0000256" key="1">
    <source>
        <dbReference type="ARBA" id="ARBA00022490"/>
    </source>
</evidence>
<keyword evidence="1" id="KW-0963">Cytoplasm</keyword>
<dbReference type="CDD" id="cd06257">
    <property type="entry name" value="DnaJ"/>
    <property type="match status" value="1"/>
</dbReference>
<dbReference type="AlphaFoldDB" id="A0A080LUH8"/>
<comment type="caution">
    <text evidence="5">The sequence shown here is derived from an EMBL/GenBank/DDBJ whole genome shotgun (WGS) entry which is preliminary data.</text>
</comment>
<evidence type="ECO:0000313" key="5">
    <source>
        <dbReference type="EMBL" id="KFB72257.1"/>
    </source>
</evidence>
<dbReference type="CDD" id="cd10747">
    <property type="entry name" value="DnaJ_C"/>
    <property type="match status" value="1"/>
</dbReference>
<name>A0A080LUH8_9PROT</name>
<dbReference type="FunFam" id="2.60.260.20:FF:000008">
    <property type="entry name" value="Curved DNA-binding protein"/>
    <property type="match status" value="1"/>
</dbReference>
<evidence type="ECO:0000256" key="3">
    <source>
        <dbReference type="ARBA" id="ARBA00023186"/>
    </source>
</evidence>
<dbReference type="EMBL" id="JDVG02000416">
    <property type="protein sequence ID" value="KFB72257.1"/>
    <property type="molecule type" value="Genomic_DNA"/>
</dbReference>
<dbReference type="PANTHER" id="PTHR43096:SF52">
    <property type="entry name" value="DNAJ HOMOLOG 1, MITOCHONDRIAL-RELATED"/>
    <property type="match status" value="1"/>
</dbReference>
<dbReference type="InterPro" id="IPR001623">
    <property type="entry name" value="DnaJ_domain"/>
</dbReference>
<dbReference type="Pfam" id="PF01556">
    <property type="entry name" value="DnaJ_C"/>
    <property type="match status" value="1"/>
</dbReference>
<dbReference type="GO" id="GO:0051082">
    <property type="term" value="F:unfolded protein binding"/>
    <property type="evidence" value="ECO:0007669"/>
    <property type="project" value="InterPro"/>
</dbReference>
<dbReference type="SUPFAM" id="SSF46565">
    <property type="entry name" value="Chaperone J-domain"/>
    <property type="match status" value="1"/>
</dbReference>
<gene>
    <name evidence="5" type="primary">cbpA</name>
    <name evidence="5" type="ORF">AW09_002565</name>
</gene>
<dbReference type="FunFam" id="2.60.260.20:FF:000013">
    <property type="entry name" value="DnaJ subfamily B member 11"/>
    <property type="match status" value="1"/>
</dbReference>
<evidence type="ECO:0000259" key="4">
    <source>
        <dbReference type="PROSITE" id="PS50076"/>
    </source>
</evidence>
<organism evidence="5 6">
    <name type="scientific">Candidatus Accumulibacter phosphatis</name>
    <dbReference type="NCBI Taxonomy" id="327160"/>
    <lineage>
        <taxon>Bacteria</taxon>
        <taxon>Pseudomonadati</taxon>
        <taxon>Pseudomonadota</taxon>
        <taxon>Betaproteobacteria</taxon>
        <taxon>Candidatus Accumulibacter</taxon>
    </lineage>
</organism>
<dbReference type="PANTHER" id="PTHR43096">
    <property type="entry name" value="DNAJ HOMOLOG 1, MITOCHONDRIAL-RELATED"/>
    <property type="match status" value="1"/>
</dbReference>
<keyword evidence="2 5" id="KW-0238">DNA-binding</keyword>
<dbReference type="InterPro" id="IPR002939">
    <property type="entry name" value="DnaJ_C"/>
</dbReference>
<protein>
    <submittedName>
        <fullName evidence="5">Curved DNA-binding protein</fullName>
    </submittedName>
</protein>
<dbReference type="InterPro" id="IPR008971">
    <property type="entry name" value="HSP40/DnaJ_pept-bd"/>
</dbReference>
<dbReference type="Proteomes" id="UP000020077">
    <property type="component" value="Unassembled WGS sequence"/>
</dbReference>
<dbReference type="Gene3D" id="1.10.287.110">
    <property type="entry name" value="DnaJ domain"/>
    <property type="match status" value="1"/>
</dbReference>
<dbReference type="GO" id="GO:0003677">
    <property type="term" value="F:DNA binding"/>
    <property type="evidence" value="ECO:0007669"/>
    <property type="project" value="UniProtKB-KW"/>
</dbReference>
<dbReference type="InterPro" id="IPR036869">
    <property type="entry name" value="J_dom_sf"/>
</dbReference>
<dbReference type="GO" id="GO:0005737">
    <property type="term" value="C:cytoplasm"/>
    <property type="evidence" value="ECO:0007669"/>
    <property type="project" value="TreeGrafter"/>
</dbReference>
<dbReference type="Gene3D" id="2.60.260.20">
    <property type="entry name" value="Urease metallochaperone UreE, N-terminal domain"/>
    <property type="match status" value="2"/>
</dbReference>
<dbReference type="SUPFAM" id="SSF49493">
    <property type="entry name" value="HSP40/DnaJ peptide-binding domain"/>
    <property type="match status" value="2"/>
</dbReference>
<proteinExistence type="predicted"/>
<evidence type="ECO:0000256" key="2">
    <source>
        <dbReference type="ARBA" id="ARBA00023125"/>
    </source>
</evidence>
<dbReference type="SMART" id="SM00271">
    <property type="entry name" value="DnaJ"/>
    <property type="match status" value="1"/>
</dbReference>
<reference evidence="5 6" key="1">
    <citation type="submission" date="2014-02" db="EMBL/GenBank/DDBJ databases">
        <title>Expanding our view of genomic diversity in Candidatus Accumulibacter clades.</title>
        <authorList>
            <person name="Skennerton C.T."/>
            <person name="Barr J.J."/>
            <person name="Slater F.R."/>
            <person name="Bond P.L."/>
            <person name="Tyson G.W."/>
        </authorList>
    </citation>
    <scope>NUCLEOTIDE SEQUENCE [LARGE SCALE GENOMIC DNA]</scope>
    <source>
        <strain evidence="6">BA-91</strain>
    </source>
</reference>
<dbReference type="PRINTS" id="PR00625">
    <property type="entry name" value="JDOMAIN"/>
</dbReference>
<accession>A0A080LUH8</accession>
<evidence type="ECO:0000313" key="6">
    <source>
        <dbReference type="Proteomes" id="UP000020077"/>
    </source>
</evidence>
<dbReference type="GO" id="GO:0042026">
    <property type="term" value="P:protein refolding"/>
    <property type="evidence" value="ECO:0007669"/>
    <property type="project" value="TreeGrafter"/>
</dbReference>
<feature type="domain" description="J" evidence="4">
    <location>
        <begin position="5"/>
        <end position="69"/>
    </location>
</feature>
<sequence>MEFKDYYQILGVPRDATAEEVKKAFRKLARKYHPDVSKEADAETRMQELNEANAVLSDPEKRAAYDQLGRGYQPGQEFQPPPDWDAGFEFSGRGFSPGEAGDFSDFFAELFGRPHAAHGFSAGQRAHFQARGEDHHAKVLLDLEDAFTGATRQISLRAPRTDAQGRVVLENRTLNVRIPQGVHAGQVIRLAGQGAPGIGGAAAGDLMLEVRFRPHPRFRVQGRDLHLTLPVAPWEAALGAVVTVDLPQGSVKVRIPEGAQSGRQLRVRGKGIPGAQAGDLLLDIQVVLPPADTARARALYETMARELAFDPRQQGRV</sequence>